<dbReference type="EMBL" id="HACG01047107">
    <property type="protein sequence ID" value="CEK93972.1"/>
    <property type="molecule type" value="Transcribed_RNA"/>
</dbReference>
<feature type="compositionally biased region" description="Polar residues" evidence="1">
    <location>
        <begin position="23"/>
        <end position="32"/>
    </location>
</feature>
<protein>
    <recommendedName>
        <fullName evidence="2">RNase H type-1 domain-containing protein</fullName>
    </recommendedName>
</protein>
<sequence length="100" mass="11381">MQWIPGHSNTPGNDKADRLAKKGSTQEQPITATTLHTAKQILMTTNKEIWLNRWAMGNTGREVYSHMASPNLNDNINHLTGRDPSTIFRLRTKTYHLIII</sequence>
<accession>A0A0B7BM72</accession>
<dbReference type="InterPro" id="IPR036397">
    <property type="entry name" value="RNaseH_sf"/>
</dbReference>
<dbReference type="PROSITE" id="PS50879">
    <property type="entry name" value="RNASE_H_1"/>
    <property type="match status" value="1"/>
</dbReference>
<dbReference type="AlphaFoldDB" id="A0A0B7BM72"/>
<dbReference type="Gene3D" id="3.30.420.10">
    <property type="entry name" value="Ribonuclease H-like superfamily/Ribonuclease H"/>
    <property type="match status" value="1"/>
</dbReference>
<dbReference type="InterPro" id="IPR002156">
    <property type="entry name" value="RNaseH_domain"/>
</dbReference>
<gene>
    <name evidence="3" type="primary">ORF198246</name>
</gene>
<dbReference type="SUPFAM" id="SSF53098">
    <property type="entry name" value="Ribonuclease H-like"/>
    <property type="match status" value="1"/>
</dbReference>
<reference evidence="3" key="1">
    <citation type="submission" date="2014-12" db="EMBL/GenBank/DDBJ databases">
        <title>Insight into the proteome of Arion vulgaris.</title>
        <authorList>
            <person name="Aradska J."/>
            <person name="Bulat T."/>
            <person name="Smidak R."/>
            <person name="Sarate P."/>
            <person name="Gangsoo J."/>
            <person name="Sialana F."/>
            <person name="Bilban M."/>
            <person name="Lubec G."/>
        </authorList>
    </citation>
    <scope>NUCLEOTIDE SEQUENCE</scope>
    <source>
        <tissue evidence="3">Skin</tissue>
    </source>
</reference>
<feature type="domain" description="RNase H type-1" evidence="2">
    <location>
        <begin position="1"/>
        <end position="25"/>
    </location>
</feature>
<evidence type="ECO:0000256" key="1">
    <source>
        <dbReference type="SAM" id="MobiDB-lite"/>
    </source>
</evidence>
<feature type="region of interest" description="Disordered" evidence="1">
    <location>
        <begin position="1"/>
        <end position="32"/>
    </location>
</feature>
<dbReference type="GO" id="GO:0003676">
    <property type="term" value="F:nucleic acid binding"/>
    <property type="evidence" value="ECO:0007669"/>
    <property type="project" value="InterPro"/>
</dbReference>
<dbReference type="InterPro" id="IPR012337">
    <property type="entry name" value="RNaseH-like_sf"/>
</dbReference>
<evidence type="ECO:0000313" key="3">
    <source>
        <dbReference type="EMBL" id="CEK93972.1"/>
    </source>
</evidence>
<name>A0A0B7BM72_9EUPU</name>
<organism evidence="3">
    <name type="scientific">Arion vulgaris</name>
    <dbReference type="NCBI Taxonomy" id="1028688"/>
    <lineage>
        <taxon>Eukaryota</taxon>
        <taxon>Metazoa</taxon>
        <taxon>Spiralia</taxon>
        <taxon>Lophotrochozoa</taxon>
        <taxon>Mollusca</taxon>
        <taxon>Gastropoda</taxon>
        <taxon>Heterobranchia</taxon>
        <taxon>Euthyneura</taxon>
        <taxon>Panpulmonata</taxon>
        <taxon>Eupulmonata</taxon>
        <taxon>Stylommatophora</taxon>
        <taxon>Helicina</taxon>
        <taxon>Arionoidea</taxon>
        <taxon>Arionidae</taxon>
        <taxon>Arion</taxon>
    </lineage>
</organism>
<evidence type="ECO:0000259" key="2">
    <source>
        <dbReference type="PROSITE" id="PS50879"/>
    </source>
</evidence>
<dbReference type="GO" id="GO:0004523">
    <property type="term" value="F:RNA-DNA hybrid ribonuclease activity"/>
    <property type="evidence" value="ECO:0007669"/>
    <property type="project" value="InterPro"/>
</dbReference>
<proteinExistence type="predicted"/>